<dbReference type="AlphaFoldDB" id="A0A9Q9UW44"/>
<evidence type="ECO:0000313" key="1">
    <source>
        <dbReference type="EMBL" id="WAN69483.1"/>
    </source>
</evidence>
<organism evidence="1">
    <name type="scientific">Moorena producens (strain JHB)</name>
    <dbReference type="NCBI Taxonomy" id="1454205"/>
    <lineage>
        <taxon>Bacteria</taxon>
        <taxon>Bacillati</taxon>
        <taxon>Cyanobacteriota</taxon>
        <taxon>Cyanophyceae</taxon>
        <taxon>Coleofasciculales</taxon>
        <taxon>Coleofasciculaceae</taxon>
        <taxon>Moorena</taxon>
    </lineage>
</organism>
<reference evidence="1" key="2">
    <citation type="submission" date="2022-10" db="EMBL/GenBank/DDBJ databases">
        <authorList>
            <person name="Ngo T.-E."/>
        </authorList>
    </citation>
    <scope>NUCLEOTIDE SEQUENCE</scope>
    <source>
        <strain evidence="1">JHB</strain>
    </source>
</reference>
<dbReference type="Proteomes" id="UP000176944">
    <property type="component" value="Chromosome"/>
</dbReference>
<protein>
    <submittedName>
        <fullName evidence="1">Uncharacterized protein</fullName>
    </submittedName>
</protein>
<name>A0A9Q9UW44_MOOP1</name>
<proteinExistence type="predicted"/>
<dbReference type="EMBL" id="CP017708">
    <property type="protein sequence ID" value="WAN69483.1"/>
    <property type="molecule type" value="Genomic_DNA"/>
</dbReference>
<accession>A0A9Q9UW44</accession>
<dbReference type="Gene3D" id="1.10.287.2170">
    <property type="match status" value="1"/>
</dbReference>
<sequence>MVEDLMAIIHCFSCRLYGLRRYIQPIQENIDKNLDNPENCAKLASEVQIMVEIPLKLP</sequence>
<gene>
    <name evidence="1" type="ORF">BJP36_35930</name>
</gene>
<reference evidence="1" key="1">
    <citation type="journal article" date="2017" name="Proc. Natl. Acad. Sci. U.S.A.">
        <title>Comparative genomics uncovers the prolific and distinctive metabolic potential of the cyanobacterial genus Moorea.</title>
        <authorList>
            <person name="Leao T."/>
            <person name="Castelao G."/>
            <person name="Korobeynikov A."/>
            <person name="Monroe E.A."/>
            <person name="Podell S."/>
            <person name="Glukhov E."/>
            <person name="Allen E.E."/>
            <person name="Gerwick W.H."/>
            <person name="Gerwick L."/>
        </authorList>
    </citation>
    <scope>NUCLEOTIDE SEQUENCE</scope>
    <source>
        <strain evidence="1">JHB</strain>
    </source>
</reference>